<dbReference type="EMBL" id="CP002961">
    <property type="protein sequence ID" value="AFK01551.1"/>
    <property type="molecule type" value="Genomic_DNA"/>
</dbReference>
<reference evidence="2 3" key="1">
    <citation type="submission" date="2011-07" db="EMBL/GenBank/DDBJ databases">
        <title>The complete genome of chromosome of Emticicia oligotrophica DSM 17448.</title>
        <authorList>
            <consortium name="US DOE Joint Genome Institute (JGI-PGF)"/>
            <person name="Lucas S."/>
            <person name="Han J."/>
            <person name="Lapidus A."/>
            <person name="Bruce D."/>
            <person name="Goodwin L."/>
            <person name="Pitluck S."/>
            <person name="Peters L."/>
            <person name="Kyrpides N."/>
            <person name="Mavromatis K."/>
            <person name="Ivanova N."/>
            <person name="Ovchinnikova G."/>
            <person name="Teshima H."/>
            <person name="Detter J.C."/>
            <person name="Tapia R."/>
            <person name="Han C."/>
            <person name="Land M."/>
            <person name="Hauser L."/>
            <person name="Markowitz V."/>
            <person name="Cheng J.-F."/>
            <person name="Hugenholtz P."/>
            <person name="Woyke T."/>
            <person name="Wu D."/>
            <person name="Tindall B."/>
            <person name="Pomrenke H."/>
            <person name="Brambilla E."/>
            <person name="Klenk H.-P."/>
            <person name="Eisen J.A."/>
        </authorList>
    </citation>
    <scope>NUCLEOTIDE SEQUENCE [LARGE SCALE GENOMIC DNA]</scope>
    <source>
        <strain evidence="2 3">DSM 17448</strain>
    </source>
</reference>
<feature type="domain" description="FAD/NAD(P)-binding" evidence="1">
    <location>
        <begin position="5"/>
        <end position="124"/>
    </location>
</feature>
<gene>
    <name evidence="2" type="ordered locus">Emtol_0397</name>
</gene>
<dbReference type="InterPro" id="IPR015904">
    <property type="entry name" value="Sulphide_quinone_reductase"/>
</dbReference>
<evidence type="ECO:0000259" key="1">
    <source>
        <dbReference type="Pfam" id="PF07992"/>
    </source>
</evidence>
<evidence type="ECO:0000313" key="2">
    <source>
        <dbReference type="EMBL" id="AFK01551.1"/>
    </source>
</evidence>
<dbReference type="Gene3D" id="3.50.50.60">
    <property type="entry name" value="FAD/NAD(P)-binding domain"/>
    <property type="match status" value="2"/>
</dbReference>
<dbReference type="RefSeq" id="WP_015027255.1">
    <property type="nucleotide sequence ID" value="NC_018748.1"/>
</dbReference>
<accession>A0ABN4AI96</accession>
<dbReference type="InterPro" id="IPR036188">
    <property type="entry name" value="FAD/NAD-bd_sf"/>
</dbReference>
<dbReference type="PANTHER" id="PTHR10632">
    <property type="entry name" value="SULFIDE:QUINONE OXIDOREDUCTASE"/>
    <property type="match status" value="1"/>
</dbReference>
<name>A0ABN4AI96_EMTOG</name>
<dbReference type="Pfam" id="PF07992">
    <property type="entry name" value="Pyr_redox_2"/>
    <property type="match status" value="1"/>
</dbReference>
<dbReference type="SUPFAM" id="SSF51905">
    <property type="entry name" value="FAD/NAD(P)-binding domain"/>
    <property type="match status" value="1"/>
</dbReference>
<keyword evidence="3" id="KW-1185">Reference proteome</keyword>
<dbReference type="PANTHER" id="PTHR10632:SF2">
    <property type="entry name" value="SULFIDE:QUINONE OXIDOREDUCTASE, MITOCHONDRIAL"/>
    <property type="match status" value="1"/>
</dbReference>
<proteinExistence type="predicted"/>
<evidence type="ECO:0000313" key="3">
    <source>
        <dbReference type="Proteomes" id="UP000002875"/>
    </source>
</evidence>
<sequence length="397" mass="44225">MKSHFQIIIIGGGNAGISVAAQLLRKNSKLDIAIIDPAEKHYYQPAWTLVGSGVFDIQKTERNEADVIPKKATWLKEFVQTFSPENNSIGTNESTYTYDYLIVCPGIQLNWNSIKGLTETLGQNNVCSNYSFKTAPYTFESIKNFKGGKAIFHNPHTPVKCGGAPHKIMYMAADYFRKHGVLNKADIQYWSGAAKLFAVPKYEKTLLEVCRNANIQLHFMERLDEIDGANKRAKFVGIGETNKDAETWVDFDMIHVTPPQSAPDFIKNSPLANAGGWVDVNKNTLQHVKFGNIFSLGDASGLPTSKTGAAIRKQAPVVVANVLALIENHAMAGNYTGYTSCPLVTGYGKLVLAEFDYNNQPMETFPFDQSKERWSMYMLKKEVLPRMYWGQILTGKA</sequence>
<protein>
    <submittedName>
        <fullName evidence="2">FAD-dependent pyridine nucleotide-disulfide oxidoreductase</fullName>
    </submittedName>
</protein>
<dbReference type="InterPro" id="IPR023753">
    <property type="entry name" value="FAD/NAD-binding_dom"/>
</dbReference>
<dbReference type="Proteomes" id="UP000002875">
    <property type="component" value="Chromosome"/>
</dbReference>
<organism evidence="2 3">
    <name type="scientific">Emticicia oligotrophica (strain DSM 17448 / CIP 109782 / MTCC 6937 / GPTSA100-15)</name>
    <dbReference type="NCBI Taxonomy" id="929562"/>
    <lineage>
        <taxon>Bacteria</taxon>
        <taxon>Pseudomonadati</taxon>
        <taxon>Bacteroidota</taxon>
        <taxon>Cytophagia</taxon>
        <taxon>Cytophagales</taxon>
        <taxon>Leadbetterellaceae</taxon>
        <taxon>Emticicia</taxon>
    </lineage>
</organism>